<dbReference type="EMBL" id="BX897699">
    <property type="protein sequence ID" value="CAF28228.1"/>
    <property type="molecule type" value="Genomic_DNA"/>
</dbReference>
<evidence type="ECO:0000313" key="1">
    <source>
        <dbReference type="EMBL" id="CAF28228.1"/>
    </source>
</evidence>
<accession>A0A0H3M6U2</accession>
<dbReference type="KEGG" id="bhe:BH14650"/>
<sequence length="67" mass="7710">MPYLINEVLPAKIARSVSQTGLWITICKVFTSSAYERSHDIEQTKALDDFFSESTHSIILAWVHCFY</sequence>
<organism evidence="1 2">
    <name type="scientific">Bartonella henselae (strain ATCC 49882 / DSM 28221 / CCUG 30454 / Houston 1)</name>
    <name type="common">Rochalimaea henselae</name>
    <dbReference type="NCBI Taxonomy" id="283166"/>
    <lineage>
        <taxon>Bacteria</taxon>
        <taxon>Pseudomonadati</taxon>
        <taxon>Pseudomonadota</taxon>
        <taxon>Alphaproteobacteria</taxon>
        <taxon>Hyphomicrobiales</taxon>
        <taxon>Bartonellaceae</taxon>
        <taxon>Bartonella</taxon>
    </lineage>
</organism>
<gene>
    <name evidence="1" type="ordered locus">BH14650</name>
</gene>
<dbReference type="PaxDb" id="283166-BH14650"/>
<proteinExistence type="predicted"/>
<keyword evidence="2" id="KW-1185">Reference proteome</keyword>
<dbReference type="EnsemblBacteria" id="CAF28228">
    <property type="protein sequence ID" value="CAF28228"/>
    <property type="gene ID" value="BH14650"/>
</dbReference>
<dbReference type="AlphaFoldDB" id="A0A0H3M6U2"/>
<protein>
    <submittedName>
        <fullName evidence="1">Uncharacterized protein</fullName>
    </submittedName>
</protein>
<dbReference type="Proteomes" id="UP000000421">
    <property type="component" value="Chromosome"/>
</dbReference>
<evidence type="ECO:0000313" key="2">
    <source>
        <dbReference type="Proteomes" id="UP000000421"/>
    </source>
</evidence>
<reference evidence="1 2" key="1">
    <citation type="journal article" date="2004" name="Proc. Natl. Acad. Sci. U.S.A.">
        <title>The louse-borne human pathogen Bartonella quintana is a genomic derivative of the zoonotic agent Bartonella henselae.</title>
        <authorList>
            <person name="Alsmark U.C.M."/>
            <person name="Frank A.C."/>
            <person name="Karlberg E.O."/>
            <person name="Legault B.-A."/>
            <person name="Ardell D.H."/>
            <person name="Canbaeck B."/>
            <person name="Eriksson A.-S."/>
            <person name="Naeslund A.K."/>
            <person name="Handley S.A."/>
            <person name="Huvet M."/>
            <person name="La Scola B."/>
            <person name="Holmberg M."/>
            <person name="Andersson S.G.E."/>
        </authorList>
    </citation>
    <scope>NUCLEOTIDE SEQUENCE [LARGE SCALE GENOMIC DNA]</scope>
    <source>
        <strain evidence="2">ATCC 49882 / DSM 28221 / CCUG 30454 / Houston 1</strain>
    </source>
</reference>
<name>A0A0H3M6U2_BARHE</name>